<dbReference type="PANTHER" id="PTHR18806">
    <property type="entry name" value="RBM25 PROTEIN"/>
    <property type="match status" value="1"/>
</dbReference>
<dbReference type="PANTHER" id="PTHR18806:SF4">
    <property type="entry name" value="RNA-BINDING PROTEIN 25"/>
    <property type="match status" value="1"/>
</dbReference>
<dbReference type="GO" id="GO:0003723">
    <property type="term" value="F:RNA binding"/>
    <property type="evidence" value="ECO:0007669"/>
    <property type="project" value="UniProtKB-UniRule"/>
</dbReference>
<dbReference type="InterPro" id="IPR002483">
    <property type="entry name" value="PWI_dom"/>
</dbReference>
<reference evidence="5" key="1">
    <citation type="submission" date="2021-01" db="EMBL/GenBank/DDBJ databases">
        <authorList>
            <person name="Corre E."/>
            <person name="Pelletier E."/>
            <person name="Niang G."/>
            <person name="Scheremetjew M."/>
            <person name="Finn R."/>
            <person name="Kale V."/>
            <person name="Holt S."/>
            <person name="Cochrane G."/>
            <person name="Meng A."/>
            <person name="Brown T."/>
            <person name="Cohen L."/>
        </authorList>
    </citation>
    <scope>NUCLEOTIDE SEQUENCE</scope>
    <source>
        <strain evidence="5">CCMP2222</strain>
    </source>
</reference>
<name>A0A7S2J5Q3_9DINO</name>
<feature type="domain" description="RRM" evidence="3">
    <location>
        <begin position="21"/>
        <end position="98"/>
    </location>
</feature>
<dbReference type="Gene3D" id="1.20.1390.10">
    <property type="entry name" value="PWI domain"/>
    <property type="match status" value="1"/>
</dbReference>
<dbReference type="Pfam" id="PF01480">
    <property type="entry name" value="PWI"/>
    <property type="match status" value="1"/>
</dbReference>
<evidence type="ECO:0000259" key="3">
    <source>
        <dbReference type="PROSITE" id="PS50102"/>
    </source>
</evidence>
<keyword evidence="1" id="KW-0694">RNA-binding</keyword>
<dbReference type="SUPFAM" id="SSF54928">
    <property type="entry name" value="RNA-binding domain, RBD"/>
    <property type="match status" value="1"/>
</dbReference>
<protein>
    <recommendedName>
        <fullName evidence="6">PWI domain-containing protein</fullName>
    </recommendedName>
</protein>
<dbReference type="AlphaFoldDB" id="A0A7S2J5Q3"/>
<dbReference type="InterPro" id="IPR012677">
    <property type="entry name" value="Nucleotide-bd_a/b_plait_sf"/>
</dbReference>
<dbReference type="Gene3D" id="3.30.70.330">
    <property type="match status" value="1"/>
</dbReference>
<dbReference type="PROSITE" id="PS50102">
    <property type="entry name" value="RRM"/>
    <property type="match status" value="1"/>
</dbReference>
<dbReference type="InterPro" id="IPR035979">
    <property type="entry name" value="RBD_domain_sf"/>
</dbReference>
<dbReference type="EMBL" id="HBGQ01098199">
    <property type="protein sequence ID" value="CAD9537645.1"/>
    <property type="molecule type" value="Transcribed_RNA"/>
</dbReference>
<feature type="domain" description="PWI" evidence="4">
    <location>
        <begin position="268"/>
        <end position="374"/>
    </location>
</feature>
<feature type="region of interest" description="Disordered" evidence="2">
    <location>
        <begin position="200"/>
        <end position="244"/>
    </location>
</feature>
<dbReference type="InterPro" id="IPR000504">
    <property type="entry name" value="RRM_dom"/>
</dbReference>
<evidence type="ECO:0000256" key="2">
    <source>
        <dbReference type="SAM" id="MobiDB-lite"/>
    </source>
</evidence>
<dbReference type="PROSITE" id="PS51025">
    <property type="entry name" value="PWI"/>
    <property type="match status" value="1"/>
</dbReference>
<evidence type="ECO:0000256" key="1">
    <source>
        <dbReference type="PROSITE-ProRule" id="PRU00176"/>
    </source>
</evidence>
<sequence>MDNDANSTRLGPLIPEKKPRIYLLVTKLAPELDEGRLQQIIEQCGEVQAFRRGRDADGKPLSFGFAQFGDPEAAWKASTCLSKRVLCGQEIKVLVEEHAEGLIQQWRRSQQAALRVSTDEELDWELERKAVSCKASIDAKVEEIFGAPEDGSGAGAVAQRSQELREREQQRITRLKKRKAWREQEFARELERIETAEKRLRKEEVDKDDSDRDKEQVELREKERKEAPNGITVSRAEDAPGSRAKTIVPADNRKLVDMVDTVQAEPRDAIFRMELNASFLRNEQILETKLRPWLERKVDLCMGGPQSDLVEYILRRVNGCCLPDSLISELTRYLDDNADPLVERMWRMLVFELMRGGFALTESAKKREGGQHPQ</sequence>
<proteinExistence type="predicted"/>
<dbReference type="Pfam" id="PF00076">
    <property type="entry name" value="RRM_1"/>
    <property type="match status" value="1"/>
</dbReference>
<evidence type="ECO:0008006" key="6">
    <source>
        <dbReference type="Google" id="ProtNLM"/>
    </source>
</evidence>
<evidence type="ECO:0000313" key="5">
    <source>
        <dbReference type="EMBL" id="CAD9537645.1"/>
    </source>
</evidence>
<accession>A0A7S2J5Q3</accession>
<dbReference type="SMART" id="SM00311">
    <property type="entry name" value="PWI"/>
    <property type="match status" value="1"/>
</dbReference>
<gene>
    <name evidence="5" type="ORF">AAND1436_LOCUS46970</name>
</gene>
<dbReference type="InterPro" id="IPR052768">
    <property type="entry name" value="RBM25"/>
</dbReference>
<dbReference type="SMART" id="SM00360">
    <property type="entry name" value="RRM"/>
    <property type="match status" value="1"/>
</dbReference>
<feature type="compositionally biased region" description="Basic and acidic residues" evidence="2">
    <location>
        <begin position="200"/>
        <end position="227"/>
    </location>
</feature>
<organism evidence="5">
    <name type="scientific">Alexandrium andersonii</name>
    <dbReference type="NCBI Taxonomy" id="327968"/>
    <lineage>
        <taxon>Eukaryota</taxon>
        <taxon>Sar</taxon>
        <taxon>Alveolata</taxon>
        <taxon>Dinophyceae</taxon>
        <taxon>Gonyaulacales</taxon>
        <taxon>Pyrocystaceae</taxon>
        <taxon>Alexandrium</taxon>
    </lineage>
</organism>
<evidence type="ECO:0000259" key="4">
    <source>
        <dbReference type="PROSITE" id="PS51025"/>
    </source>
</evidence>